<dbReference type="Gene3D" id="1.25.10.10">
    <property type="entry name" value="Leucine-rich Repeat Variant"/>
    <property type="match status" value="1"/>
</dbReference>
<dbReference type="SUPFAM" id="SSF48371">
    <property type="entry name" value="ARM repeat"/>
    <property type="match status" value="1"/>
</dbReference>
<evidence type="ECO:0000313" key="3">
    <source>
        <dbReference type="EMBL" id="RZC80241.1"/>
    </source>
</evidence>
<dbReference type="Proteomes" id="UP000316621">
    <property type="component" value="Chromosome 10"/>
</dbReference>
<organism evidence="3 4">
    <name type="scientific">Papaver somniferum</name>
    <name type="common">Opium poppy</name>
    <dbReference type="NCBI Taxonomy" id="3469"/>
    <lineage>
        <taxon>Eukaryota</taxon>
        <taxon>Viridiplantae</taxon>
        <taxon>Streptophyta</taxon>
        <taxon>Embryophyta</taxon>
        <taxon>Tracheophyta</taxon>
        <taxon>Spermatophyta</taxon>
        <taxon>Magnoliopsida</taxon>
        <taxon>Ranunculales</taxon>
        <taxon>Papaveraceae</taxon>
        <taxon>Papaveroideae</taxon>
        <taxon>Papaver</taxon>
    </lineage>
</organism>
<evidence type="ECO:0000259" key="2">
    <source>
        <dbReference type="Pfam" id="PF25598"/>
    </source>
</evidence>
<protein>
    <recommendedName>
        <fullName evidence="2">U-box domain-containing protein</fullName>
    </recommendedName>
</protein>
<keyword evidence="1" id="KW-0833">Ubl conjugation pathway</keyword>
<dbReference type="Gramene" id="RZC80241">
    <property type="protein sequence ID" value="RZC80241"/>
    <property type="gene ID" value="C5167_042818"/>
</dbReference>
<dbReference type="EMBL" id="CM010724">
    <property type="protein sequence ID" value="RZC80241.1"/>
    <property type="molecule type" value="Genomic_DNA"/>
</dbReference>
<keyword evidence="4" id="KW-1185">Reference proteome</keyword>
<name>A0A4Y7L780_PAPSO</name>
<feature type="domain" description="U-box" evidence="2">
    <location>
        <begin position="13"/>
        <end position="134"/>
    </location>
</feature>
<evidence type="ECO:0000313" key="4">
    <source>
        <dbReference type="Proteomes" id="UP000316621"/>
    </source>
</evidence>
<sequence length="145" mass="15692">MQLQPCSIYLIFHENKARIVQAGAVKYPIKLMDPDSGMGDKALALFANLSMISEGHLEITREGGIPLLVEAIEVGSQRGKENAASIVLQLCLGSYKFCSLVLQEGAVPPLVALSMSGTPRAKEKAQQILSHFRDRREGVNGKAKS</sequence>
<dbReference type="STRING" id="3469.A0A4Y7L780"/>
<dbReference type="InterPro" id="IPR016024">
    <property type="entry name" value="ARM-type_fold"/>
</dbReference>
<evidence type="ECO:0000256" key="1">
    <source>
        <dbReference type="ARBA" id="ARBA00022786"/>
    </source>
</evidence>
<dbReference type="PANTHER" id="PTHR23315">
    <property type="entry name" value="U BOX DOMAIN-CONTAINING"/>
    <property type="match status" value="1"/>
</dbReference>
<gene>
    <name evidence="3" type="ORF">C5167_042818</name>
</gene>
<dbReference type="AlphaFoldDB" id="A0A4Y7L780"/>
<accession>A0A4Y7L780</accession>
<reference evidence="3 4" key="1">
    <citation type="journal article" date="2018" name="Science">
        <title>The opium poppy genome and morphinan production.</title>
        <authorList>
            <person name="Guo L."/>
            <person name="Winzer T."/>
            <person name="Yang X."/>
            <person name="Li Y."/>
            <person name="Ning Z."/>
            <person name="He Z."/>
            <person name="Teodor R."/>
            <person name="Lu Y."/>
            <person name="Bowser T.A."/>
            <person name="Graham I.A."/>
            <person name="Ye K."/>
        </authorList>
    </citation>
    <scope>NUCLEOTIDE SEQUENCE [LARGE SCALE GENOMIC DNA]</scope>
    <source>
        <strain evidence="4">cv. HN1</strain>
        <tissue evidence="3">Leaves</tissue>
    </source>
</reference>
<dbReference type="OMA" id="IYLIFHE"/>
<dbReference type="Pfam" id="PF25598">
    <property type="entry name" value="ARM_PUB"/>
    <property type="match status" value="1"/>
</dbReference>
<proteinExistence type="predicted"/>
<dbReference type="InterPro" id="IPR011989">
    <property type="entry name" value="ARM-like"/>
</dbReference>
<dbReference type="InterPro" id="IPR058678">
    <property type="entry name" value="ARM_PUB"/>
</dbReference>
<dbReference type="PANTHER" id="PTHR23315:SF278">
    <property type="entry name" value="U-BOX DOMAIN-CONTAINING PROTEIN 3"/>
    <property type="match status" value="1"/>
</dbReference>